<organism evidence="1 2">
    <name type="scientific">Melia azedarach</name>
    <name type="common">Chinaberry tree</name>
    <dbReference type="NCBI Taxonomy" id="155640"/>
    <lineage>
        <taxon>Eukaryota</taxon>
        <taxon>Viridiplantae</taxon>
        <taxon>Streptophyta</taxon>
        <taxon>Embryophyta</taxon>
        <taxon>Tracheophyta</taxon>
        <taxon>Spermatophyta</taxon>
        <taxon>Magnoliopsida</taxon>
        <taxon>eudicotyledons</taxon>
        <taxon>Gunneridae</taxon>
        <taxon>Pentapetalae</taxon>
        <taxon>rosids</taxon>
        <taxon>malvids</taxon>
        <taxon>Sapindales</taxon>
        <taxon>Meliaceae</taxon>
        <taxon>Melia</taxon>
    </lineage>
</organism>
<evidence type="ECO:0000313" key="1">
    <source>
        <dbReference type="EMBL" id="KAJ4728859.1"/>
    </source>
</evidence>
<dbReference type="EMBL" id="CM051394">
    <property type="protein sequence ID" value="KAJ4728859.1"/>
    <property type="molecule type" value="Genomic_DNA"/>
</dbReference>
<dbReference type="Proteomes" id="UP001164539">
    <property type="component" value="Chromosome 1"/>
</dbReference>
<keyword evidence="2" id="KW-1185">Reference proteome</keyword>
<accession>A0ACC1YZQ6</accession>
<name>A0ACC1YZQ6_MELAZ</name>
<comment type="caution">
    <text evidence="1">The sequence shown here is derived from an EMBL/GenBank/DDBJ whole genome shotgun (WGS) entry which is preliminary data.</text>
</comment>
<gene>
    <name evidence="1" type="ORF">OWV82_001730</name>
</gene>
<evidence type="ECO:0000313" key="2">
    <source>
        <dbReference type="Proteomes" id="UP001164539"/>
    </source>
</evidence>
<protein>
    <submittedName>
        <fullName evidence="1">Uncharacterized protein</fullName>
    </submittedName>
</protein>
<sequence length="102" mass="11478">MIEYDDVTCMQSKRVTAIGPRFYNKTVLSIAFHFLNESSPEPNHLLWRGRSSQQLSGGASLCVTVAVDIYNCGSMTGETLLQWGLKVVLEVMKKLWLVIRVT</sequence>
<reference evidence="1 2" key="1">
    <citation type="journal article" date="2023" name="Science">
        <title>Complex scaffold remodeling in plant triterpene biosynthesis.</title>
        <authorList>
            <person name="De La Pena R."/>
            <person name="Hodgson H."/>
            <person name="Liu J.C."/>
            <person name="Stephenson M.J."/>
            <person name="Martin A.C."/>
            <person name="Owen C."/>
            <person name="Harkess A."/>
            <person name="Leebens-Mack J."/>
            <person name="Jimenez L.E."/>
            <person name="Osbourn A."/>
            <person name="Sattely E.S."/>
        </authorList>
    </citation>
    <scope>NUCLEOTIDE SEQUENCE [LARGE SCALE GENOMIC DNA]</scope>
    <source>
        <strain evidence="2">cv. JPN11</strain>
        <tissue evidence="1">Leaf</tissue>
    </source>
</reference>
<proteinExistence type="predicted"/>